<dbReference type="SUPFAM" id="SSF57850">
    <property type="entry name" value="RING/U-box"/>
    <property type="match status" value="1"/>
</dbReference>
<keyword evidence="2" id="KW-0863">Zinc-finger</keyword>
<protein>
    <recommendedName>
        <fullName evidence="6">RING-CH-type domain-containing protein</fullName>
    </recommendedName>
</protein>
<evidence type="ECO:0000256" key="1">
    <source>
        <dbReference type="ARBA" id="ARBA00022723"/>
    </source>
</evidence>
<dbReference type="PROSITE" id="PS51292">
    <property type="entry name" value="ZF_RING_CH"/>
    <property type="match status" value="1"/>
</dbReference>
<dbReference type="SMART" id="SM00744">
    <property type="entry name" value="RINGv"/>
    <property type="match status" value="1"/>
</dbReference>
<dbReference type="PANTHER" id="PTHR46347">
    <property type="entry name" value="RING/FYVE/PHD ZINC FINGER SUPERFAMILY PROTEIN"/>
    <property type="match status" value="1"/>
</dbReference>
<sequence>MGKQQRLPQVDTASVPQGTPPLTHVGYPSTVSHRSDGVTPDDAPHAEPRGTPAPSGPTRLIFRLKRSPLAETERWQSLLFFFNSYLDFPLDVKIERYRSSDSGMKSGGGGGEARGSSGGMDLHGLPPAPDLENQQLTSNVESDENLPSGSVCRICQDGQEGGELIHPCKCMGSMKYVHRECLDQWRSVTTLNPDNMVRCEVCHHKYEFERADGRGAASTAKVQFLVGLSCLLILSAFLSMVIGLGMFTERLNLVEGEKSTEASSSSKEGGGDPSLRGSLNSTAAGELGGNNGEELSVTLTTLAYGLVSLGILTITLTLLKVVWDLLATCWCPSFRTGPLFSTSDLLWLPDPSWVACQGDGAIFVCIVVGVLLAIYLFVVRPLKYVYDKSRSQVAKRYRIKNYEGD</sequence>
<gene>
    <name evidence="7" type="ORF">Cvel_1618</name>
</gene>
<dbReference type="CDD" id="cd16495">
    <property type="entry name" value="RING_CH-C4HC3_MARCH"/>
    <property type="match status" value="1"/>
</dbReference>
<feature type="transmembrane region" description="Helical" evidence="5">
    <location>
        <begin position="295"/>
        <end position="314"/>
    </location>
</feature>
<feature type="compositionally biased region" description="Gly residues" evidence="4">
    <location>
        <begin position="105"/>
        <end position="118"/>
    </location>
</feature>
<keyword evidence="5" id="KW-0472">Membrane</keyword>
<evidence type="ECO:0000256" key="4">
    <source>
        <dbReference type="SAM" id="MobiDB-lite"/>
    </source>
</evidence>
<dbReference type="InterPro" id="IPR013083">
    <property type="entry name" value="Znf_RING/FYVE/PHD"/>
</dbReference>
<dbReference type="PANTHER" id="PTHR46347:SF1">
    <property type="entry name" value="RING_FYVE_PHD ZINC FINGER SUPERFAMILY PROTEIN"/>
    <property type="match status" value="1"/>
</dbReference>
<organism evidence="7">
    <name type="scientific">Chromera velia CCMP2878</name>
    <dbReference type="NCBI Taxonomy" id="1169474"/>
    <lineage>
        <taxon>Eukaryota</taxon>
        <taxon>Sar</taxon>
        <taxon>Alveolata</taxon>
        <taxon>Colpodellida</taxon>
        <taxon>Chromeraceae</taxon>
        <taxon>Chromera</taxon>
    </lineage>
</organism>
<dbReference type="Pfam" id="PF12906">
    <property type="entry name" value="RINGv"/>
    <property type="match status" value="1"/>
</dbReference>
<keyword evidence="3" id="KW-0862">Zinc</keyword>
<dbReference type="EMBL" id="CDMZ01004645">
    <property type="protein sequence ID" value="CEM50365.1"/>
    <property type="molecule type" value="Genomic_DNA"/>
</dbReference>
<feature type="region of interest" description="Disordered" evidence="4">
    <location>
        <begin position="1"/>
        <end position="59"/>
    </location>
</feature>
<reference evidence="7" key="1">
    <citation type="submission" date="2014-11" db="EMBL/GenBank/DDBJ databases">
        <authorList>
            <person name="Otto D Thomas"/>
            <person name="Naeem Raeece"/>
        </authorList>
    </citation>
    <scope>NUCLEOTIDE SEQUENCE</scope>
</reference>
<evidence type="ECO:0000259" key="6">
    <source>
        <dbReference type="PROSITE" id="PS51292"/>
    </source>
</evidence>
<evidence type="ECO:0000313" key="7">
    <source>
        <dbReference type="EMBL" id="CEM50365.1"/>
    </source>
</evidence>
<evidence type="ECO:0000256" key="2">
    <source>
        <dbReference type="ARBA" id="ARBA00022771"/>
    </source>
</evidence>
<dbReference type="AlphaFoldDB" id="A0A0G4I0L0"/>
<feature type="domain" description="RING-CH-type" evidence="6">
    <location>
        <begin position="144"/>
        <end position="209"/>
    </location>
</feature>
<keyword evidence="1" id="KW-0479">Metal-binding</keyword>
<proteinExistence type="predicted"/>
<feature type="transmembrane region" description="Helical" evidence="5">
    <location>
        <begin position="360"/>
        <end position="379"/>
    </location>
</feature>
<evidence type="ECO:0000256" key="3">
    <source>
        <dbReference type="ARBA" id="ARBA00022833"/>
    </source>
</evidence>
<evidence type="ECO:0000256" key="5">
    <source>
        <dbReference type="SAM" id="Phobius"/>
    </source>
</evidence>
<dbReference type="InterPro" id="IPR011016">
    <property type="entry name" value="Znf_RING-CH"/>
</dbReference>
<dbReference type="PhylomeDB" id="A0A0G4I0L0"/>
<feature type="transmembrane region" description="Helical" evidence="5">
    <location>
        <begin position="224"/>
        <end position="247"/>
    </location>
</feature>
<keyword evidence="5" id="KW-1133">Transmembrane helix</keyword>
<dbReference type="GO" id="GO:0008270">
    <property type="term" value="F:zinc ion binding"/>
    <property type="evidence" value="ECO:0007669"/>
    <property type="project" value="UniProtKB-KW"/>
</dbReference>
<keyword evidence="5" id="KW-0812">Transmembrane</keyword>
<accession>A0A0G4I0L0</accession>
<dbReference type="VEuPathDB" id="CryptoDB:Cvel_1618"/>
<dbReference type="Gene3D" id="3.30.40.10">
    <property type="entry name" value="Zinc/RING finger domain, C3HC4 (zinc finger)"/>
    <property type="match status" value="1"/>
</dbReference>
<feature type="region of interest" description="Disordered" evidence="4">
    <location>
        <begin position="99"/>
        <end position="133"/>
    </location>
</feature>
<name>A0A0G4I0L0_9ALVE</name>